<keyword evidence="4 10" id="KW-0812">Transmembrane</keyword>
<feature type="compositionally biased region" description="Low complexity" evidence="9">
    <location>
        <begin position="75"/>
        <end position="89"/>
    </location>
</feature>
<evidence type="ECO:0000256" key="1">
    <source>
        <dbReference type="ARBA" id="ARBA00004141"/>
    </source>
</evidence>
<reference evidence="11" key="1">
    <citation type="submission" date="2020-05" db="EMBL/GenBank/DDBJ databases">
        <title>Phylogenomic resolution of chytrid fungi.</title>
        <authorList>
            <person name="Stajich J.E."/>
            <person name="Amses K."/>
            <person name="Simmons R."/>
            <person name="Seto K."/>
            <person name="Myers J."/>
            <person name="Bonds A."/>
            <person name="Quandt C.A."/>
            <person name="Barry K."/>
            <person name="Liu P."/>
            <person name="Grigoriev I."/>
            <person name="Longcore J.E."/>
            <person name="James T.Y."/>
        </authorList>
    </citation>
    <scope>NUCLEOTIDE SEQUENCE</scope>
    <source>
        <strain evidence="11">JEL0513</strain>
    </source>
</reference>
<feature type="transmembrane region" description="Helical" evidence="10">
    <location>
        <begin position="348"/>
        <end position="366"/>
    </location>
</feature>
<feature type="transmembrane region" description="Helical" evidence="10">
    <location>
        <begin position="634"/>
        <end position="653"/>
    </location>
</feature>
<dbReference type="Pfam" id="PF03169">
    <property type="entry name" value="OPT"/>
    <property type="match status" value="1"/>
</dbReference>
<name>A0AAD5T1S1_9FUNG</name>
<feature type="transmembrane region" description="Helical" evidence="10">
    <location>
        <begin position="660"/>
        <end position="684"/>
    </location>
</feature>
<dbReference type="NCBIfam" id="TIGR00728">
    <property type="entry name" value="OPT_sfam"/>
    <property type="match status" value="1"/>
</dbReference>
<proteinExistence type="inferred from homology"/>
<feature type="transmembrane region" description="Helical" evidence="10">
    <location>
        <begin position="316"/>
        <end position="336"/>
    </location>
</feature>
<keyword evidence="12" id="KW-1185">Reference proteome</keyword>
<feature type="compositionally biased region" description="Low complexity" evidence="9">
    <location>
        <begin position="98"/>
        <end position="107"/>
    </location>
</feature>
<feature type="region of interest" description="Disordered" evidence="9">
    <location>
        <begin position="1"/>
        <end position="34"/>
    </location>
</feature>
<feature type="region of interest" description="Disordered" evidence="9">
    <location>
        <begin position="161"/>
        <end position="223"/>
    </location>
</feature>
<evidence type="ECO:0000313" key="11">
    <source>
        <dbReference type="EMBL" id="KAJ3112908.1"/>
    </source>
</evidence>
<dbReference type="InterPro" id="IPR004813">
    <property type="entry name" value="OPT"/>
</dbReference>
<keyword evidence="7 10" id="KW-1133">Transmembrane helix</keyword>
<dbReference type="InterPro" id="IPR004648">
    <property type="entry name" value="Oligpept_transpt"/>
</dbReference>
<feature type="non-terminal residue" evidence="11">
    <location>
        <position position="910"/>
    </location>
</feature>
<evidence type="ECO:0000256" key="5">
    <source>
        <dbReference type="ARBA" id="ARBA00022856"/>
    </source>
</evidence>
<feature type="compositionally biased region" description="Polar residues" evidence="9">
    <location>
        <begin position="161"/>
        <end position="191"/>
    </location>
</feature>
<accession>A0AAD5T1S1</accession>
<feature type="transmembrane region" description="Helical" evidence="10">
    <location>
        <begin position="881"/>
        <end position="896"/>
    </location>
</feature>
<dbReference type="PANTHER" id="PTHR22601">
    <property type="entry name" value="ISP4 LIKE PROTEIN"/>
    <property type="match status" value="1"/>
</dbReference>
<keyword evidence="5" id="KW-0571">Peptide transport</keyword>
<dbReference type="EMBL" id="JADGJH010001492">
    <property type="protein sequence ID" value="KAJ3112908.1"/>
    <property type="molecule type" value="Genomic_DNA"/>
</dbReference>
<evidence type="ECO:0000256" key="6">
    <source>
        <dbReference type="ARBA" id="ARBA00022927"/>
    </source>
</evidence>
<evidence type="ECO:0000256" key="4">
    <source>
        <dbReference type="ARBA" id="ARBA00022692"/>
    </source>
</evidence>
<feature type="compositionally biased region" description="Low complexity" evidence="9">
    <location>
        <begin position="12"/>
        <end position="29"/>
    </location>
</feature>
<feature type="region of interest" description="Disordered" evidence="9">
    <location>
        <begin position="75"/>
        <end position="107"/>
    </location>
</feature>
<evidence type="ECO:0000256" key="10">
    <source>
        <dbReference type="SAM" id="Phobius"/>
    </source>
</evidence>
<sequence>MAEFDRNRRPRGASTTASANATSGSLTSGRSVVQPDAFQLQRQYSQIQQQQQQQHAPLQQLQLRQLHESFDFAPQHQQPYQQQRPTVPQFSSSMRALQAPAQQQQQQQYFDQQQQQYFGQQQQQFYDQQHQQYIQHPQQAIVNGYALPNQQLPPYDAQTSFSVSNSVATNQSRSNNTLKDPSESHAQWNNQKSHRRDDSDSQVELVSMRRKGSEVQEDEDEGDDEYLDEIYQIIDAVVPRTDDPSLPVLTFRVWLIGLFFGTLICIANTIFTFRTNQVVVTAFVVVLLAYPIGRFMANTLPSGVLNPGKFNFKEHALIYVIVNSMGATPYALYNIVAQKYQLYQDVNFFACFLFAIVTQCFGYGFAGLTRRFLVRPPAMLWPSNFATIAMLNSLHENEDVSMGRYPMSRFKFFWLACSAMFFYTFLPQYAAPMLGALSVICWFTNNKPNNTLALALGSSSPGAGMGFMSITLDWSLYTTSFAPITTPLWAMYNQFFGLYVTLWIVVPLCWYFNVFGIDQQVGSSLSDSQYGFSLNTPFLYNKNGERTPTTQYVNTTTLSTLNTTYYEMNKPVHITTYFAVNYATSFTVFVSAIVHVGLWYGKDIWNRFKTSLKDLDNDDVHARLMDAYPDVPDWWYYILLVVTALAGMFVCQFGGFTLPWWGVLLAIALALVSMIPIGIIQAISGQQIGLNVMSEFLIGLILPGRISAVMAFKTFSYMAMYQGLLLVQDLKLGHYIKIPPRSMFISQLLATIFGSILSTGVAMGLYQLIGTTPVDPALNNGRDFEWTLQISNGAGSGIPGWDSSGYNTFLSAGAIWGAIGPAEFFGPNSPYFKTLLGFVVGAVLPIIPWIMHKIQPDSFWHLINVPLIVIMPVNFETQQSVYITPLAVAIIVNFYIKKYRHTWWKKYAYV</sequence>
<feature type="transmembrane region" description="Helical" evidence="10">
    <location>
        <begin position="278"/>
        <end position="296"/>
    </location>
</feature>
<dbReference type="GO" id="GO:0016020">
    <property type="term" value="C:membrane"/>
    <property type="evidence" value="ECO:0007669"/>
    <property type="project" value="UniProtKB-SubCell"/>
</dbReference>
<dbReference type="GO" id="GO:0035673">
    <property type="term" value="F:oligopeptide transmembrane transporter activity"/>
    <property type="evidence" value="ECO:0007669"/>
    <property type="project" value="InterPro"/>
</dbReference>
<keyword evidence="6" id="KW-0653">Protein transport</keyword>
<comment type="subcellular location">
    <subcellularLocation>
        <location evidence="1">Membrane</location>
        <topology evidence="1">Multi-pass membrane protein</topology>
    </subcellularLocation>
</comment>
<feature type="transmembrane region" description="Helical" evidence="10">
    <location>
        <begin position="496"/>
        <end position="515"/>
    </location>
</feature>
<feature type="transmembrane region" description="Helical" evidence="10">
    <location>
        <begin position="704"/>
        <end position="727"/>
    </location>
</feature>
<dbReference type="Proteomes" id="UP001211907">
    <property type="component" value="Unassembled WGS sequence"/>
</dbReference>
<evidence type="ECO:0000313" key="12">
    <source>
        <dbReference type="Proteomes" id="UP001211907"/>
    </source>
</evidence>
<comment type="similarity">
    <text evidence="2">Belongs to the oligopeptide OPT transporter family.</text>
</comment>
<feature type="transmembrane region" description="Helical" evidence="10">
    <location>
        <begin position="831"/>
        <end position="851"/>
    </location>
</feature>
<dbReference type="GO" id="GO:0015031">
    <property type="term" value="P:protein transport"/>
    <property type="evidence" value="ECO:0007669"/>
    <property type="project" value="UniProtKB-KW"/>
</dbReference>
<evidence type="ECO:0000256" key="2">
    <source>
        <dbReference type="ARBA" id="ARBA00008807"/>
    </source>
</evidence>
<keyword evidence="8 10" id="KW-0472">Membrane</keyword>
<evidence type="ECO:0000256" key="7">
    <source>
        <dbReference type="ARBA" id="ARBA00022989"/>
    </source>
</evidence>
<organism evidence="11 12">
    <name type="scientific">Physocladia obscura</name>
    <dbReference type="NCBI Taxonomy" id="109957"/>
    <lineage>
        <taxon>Eukaryota</taxon>
        <taxon>Fungi</taxon>
        <taxon>Fungi incertae sedis</taxon>
        <taxon>Chytridiomycota</taxon>
        <taxon>Chytridiomycota incertae sedis</taxon>
        <taxon>Chytridiomycetes</taxon>
        <taxon>Chytridiales</taxon>
        <taxon>Chytriomycetaceae</taxon>
        <taxon>Physocladia</taxon>
    </lineage>
</organism>
<feature type="transmembrane region" description="Helical" evidence="10">
    <location>
        <begin position="748"/>
        <end position="769"/>
    </location>
</feature>
<keyword evidence="3" id="KW-0813">Transport</keyword>
<feature type="transmembrane region" description="Helical" evidence="10">
    <location>
        <begin position="578"/>
        <end position="600"/>
    </location>
</feature>
<evidence type="ECO:0000256" key="8">
    <source>
        <dbReference type="ARBA" id="ARBA00023136"/>
    </source>
</evidence>
<evidence type="ECO:0000256" key="3">
    <source>
        <dbReference type="ARBA" id="ARBA00022448"/>
    </source>
</evidence>
<comment type="caution">
    <text evidence="11">The sequence shown here is derived from an EMBL/GenBank/DDBJ whole genome shotgun (WGS) entry which is preliminary data.</text>
</comment>
<dbReference type="AlphaFoldDB" id="A0AAD5T1S1"/>
<gene>
    <name evidence="11" type="ORF">HK100_002161</name>
</gene>
<evidence type="ECO:0000256" key="9">
    <source>
        <dbReference type="SAM" id="MobiDB-lite"/>
    </source>
</evidence>
<feature type="transmembrane region" description="Helical" evidence="10">
    <location>
        <begin position="858"/>
        <end position="875"/>
    </location>
</feature>
<protein>
    <submittedName>
        <fullName evidence="11">Uncharacterized protein</fullName>
    </submittedName>
</protein>
<feature type="transmembrane region" description="Helical" evidence="10">
    <location>
        <begin position="251"/>
        <end position="271"/>
    </location>
</feature>